<reference evidence="1 2" key="1">
    <citation type="journal article" date="2014" name="Agronomy (Basel)">
        <title>A Draft Genome Sequence for Ensete ventricosum, the Drought-Tolerant Tree Against Hunger.</title>
        <authorList>
            <person name="Harrison J."/>
            <person name="Moore K.A."/>
            <person name="Paszkiewicz K."/>
            <person name="Jones T."/>
            <person name="Grant M."/>
            <person name="Ambacheew D."/>
            <person name="Muzemil S."/>
            <person name="Studholme D.J."/>
        </authorList>
    </citation>
    <scope>NUCLEOTIDE SEQUENCE [LARGE SCALE GENOMIC DNA]</scope>
</reference>
<name>A0A426Z1W2_ENSVE</name>
<evidence type="ECO:0000313" key="1">
    <source>
        <dbReference type="EMBL" id="RRT57970.1"/>
    </source>
</evidence>
<accession>A0A426Z1W2</accession>
<sequence length="150" mass="16268">FGWTGLATTAVALLPPPRLLRVSTKEEADGASRRKLFPPQHPILFVSYVGGPIRVAHGPSDRYGEGFVLIFLLRRSLSPSDQSFSEAEITASIGSASLKGLDVARKKGSVLFNLKCTDAQTGLMGKVLLEFQSNKGELLPAHKVMIIYML</sequence>
<gene>
    <name evidence="1" type="ORF">B296_00029250</name>
</gene>
<protein>
    <submittedName>
        <fullName evidence="1">Uncharacterized protein</fullName>
    </submittedName>
</protein>
<evidence type="ECO:0000313" key="2">
    <source>
        <dbReference type="Proteomes" id="UP000287651"/>
    </source>
</evidence>
<dbReference type="AlphaFoldDB" id="A0A426Z1W2"/>
<organism evidence="1 2">
    <name type="scientific">Ensete ventricosum</name>
    <name type="common">Abyssinian banana</name>
    <name type="synonym">Musa ensete</name>
    <dbReference type="NCBI Taxonomy" id="4639"/>
    <lineage>
        <taxon>Eukaryota</taxon>
        <taxon>Viridiplantae</taxon>
        <taxon>Streptophyta</taxon>
        <taxon>Embryophyta</taxon>
        <taxon>Tracheophyta</taxon>
        <taxon>Spermatophyta</taxon>
        <taxon>Magnoliopsida</taxon>
        <taxon>Liliopsida</taxon>
        <taxon>Zingiberales</taxon>
        <taxon>Musaceae</taxon>
        <taxon>Ensete</taxon>
    </lineage>
</organism>
<feature type="non-terminal residue" evidence="1">
    <location>
        <position position="1"/>
    </location>
</feature>
<proteinExistence type="predicted"/>
<comment type="caution">
    <text evidence="1">The sequence shown here is derived from an EMBL/GenBank/DDBJ whole genome shotgun (WGS) entry which is preliminary data.</text>
</comment>
<dbReference type="EMBL" id="AMZH03008917">
    <property type="protein sequence ID" value="RRT57970.1"/>
    <property type="molecule type" value="Genomic_DNA"/>
</dbReference>
<dbReference type="Proteomes" id="UP000287651">
    <property type="component" value="Unassembled WGS sequence"/>
</dbReference>
<dbReference type="Gene3D" id="2.40.30.270">
    <property type="match status" value="1"/>
</dbReference>